<dbReference type="EMBL" id="PZQS01000011">
    <property type="protein sequence ID" value="PVD22209.1"/>
    <property type="molecule type" value="Genomic_DNA"/>
</dbReference>
<dbReference type="InterPro" id="IPR019734">
    <property type="entry name" value="TPR_rpt"/>
</dbReference>
<keyword evidence="1" id="KW-0802">TPR repeat</keyword>
<comment type="caution">
    <text evidence="2">The sequence shown here is derived from an EMBL/GenBank/DDBJ whole genome shotgun (WGS) entry which is preliminary data.</text>
</comment>
<organism evidence="2 3">
    <name type="scientific">Pomacea canaliculata</name>
    <name type="common">Golden apple snail</name>
    <dbReference type="NCBI Taxonomy" id="400727"/>
    <lineage>
        <taxon>Eukaryota</taxon>
        <taxon>Metazoa</taxon>
        <taxon>Spiralia</taxon>
        <taxon>Lophotrochozoa</taxon>
        <taxon>Mollusca</taxon>
        <taxon>Gastropoda</taxon>
        <taxon>Caenogastropoda</taxon>
        <taxon>Architaenioglossa</taxon>
        <taxon>Ampullarioidea</taxon>
        <taxon>Ampullariidae</taxon>
        <taxon>Pomacea</taxon>
    </lineage>
</organism>
<dbReference type="InterPro" id="IPR011990">
    <property type="entry name" value="TPR-like_helical_dom_sf"/>
</dbReference>
<reference evidence="2 3" key="1">
    <citation type="submission" date="2018-04" db="EMBL/GenBank/DDBJ databases">
        <title>The genome of golden apple snail Pomacea canaliculata provides insight into stress tolerance and invasive adaptation.</title>
        <authorList>
            <person name="Liu C."/>
            <person name="Liu B."/>
            <person name="Ren Y."/>
            <person name="Zhang Y."/>
            <person name="Wang H."/>
            <person name="Li S."/>
            <person name="Jiang F."/>
            <person name="Yin L."/>
            <person name="Zhang G."/>
            <person name="Qian W."/>
            <person name="Fan W."/>
        </authorList>
    </citation>
    <scope>NUCLEOTIDE SEQUENCE [LARGE SCALE GENOMIC DNA]</scope>
    <source>
        <strain evidence="2">SZHN2017</strain>
        <tissue evidence="2">Muscle</tissue>
    </source>
</reference>
<sequence>MAEENTDEQVRELALLLQGGDFSQVALQAVMDCRQQQQKDDTRNAGRMQTLLLLLTHYCPQTREVKGSLQWNVAPVLLPDTTRLGHRVTDDRARLRVVTFLGNVLEHAQTKLMMESQQTVVGYVAGDWPRLERVLRQAIHCTRDTYPAFLQVALAADRLLVRCFPKEAKKFLEDMAHAAEMFGTSRDHAVLWGLTGNAMSQYEGTDWDEALGRVRDSVSKLSEAEPCVHYARMLFDLGLIHFRLGHHDEAYRYFNMARGLPPDADHGDESQVVYFPIRLRCYLSLPLIFRGKLTEAKKMVEEALELCSQLTTYHPDRTTLLNNLGLIYERSSDNQDLALHFYRQSLQERRGLLSVPPSDLVPLIINVGMQYSRRGKYGSVKDLRGPPSRCIGDSETVWMAALRHSFNPKEPRTSLHLESTRLMSELIDETHFNTDKTSRSAADYLLKSRSILAKCTPQHEQRGHVSLFLAHVYVTPPLYDAGQVSRYLQEVLEVLDVRQQSRSSSGTLMVLSCAEHCMQLGGWRWSEVDPYLKVVEQLLKQFEGDLSPQLKEHQVIFEKVKKLEGQGDTIKAEQLEELTSHVVSACHFCNIFYDDKDFRELWRRVEMNIDD</sequence>
<dbReference type="OrthoDB" id="6105129at2759"/>
<dbReference type="SMART" id="SM00028">
    <property type="entry name" value="TPR"/>
    <property type="match status" value="3"/>
</dbReference>
<accession>A0A2T7NM15</accession>
<keyword evidence="3" id="KW-1185">Reference proteome</keyword>
<evidence type="ECO:0000313" key="2">
    <source>
        <dbReference type="EMBL" id="PVD22209.1"/>
    </source>
</evidence>
<dbReference type="Pfam" id="PF13424">
    <property type="entry name" value="TPR_12"/>
    <property type="match status" value="1"/>
</dbReference>
<name>A0A2T7NM15_POMCA</name>
<dbReference type="Proteomes" id="UP000245119">
    <property type="component" value="Linkage Group LG11"/>
</dbReference>
<evidence type="ECO:0000313" key="3">
    <source>
        <dbReference type="Proteomes" id="UP000245119"/>
    </source>
</evidence>
<feature type="repeat" description="TPR" evidence="1">
    <location>
        <begin position="231"/>
        <end position="264"/>
    </location>
</feature>
<evidence type="ECO:0000256" key="1">
    <source>
        <dbReference type="PROSITE-ProRule" id="PRU00339"/>
    </source>
</evidence>
<dbReference type="PROSITE" id="PS50005">
    <property type="entry name" value="TPR"/>
    <property type="match status" value="1"/>
</dbReference>
<dbReference type="AlphaFoldDB" id="A0A2T7NM15"/>
<dbReference type="Pfam" id="PF13181">
    <property type="entry name" value="TPR_8"/>
    <property type="match status" value="1"/>
</dbReference>
<dbReference type="Gene3D" id="1.25.40.10">
    <property type="entry name" value="Tetratricopeptide repeat domain"/>
    <property type="match status" value="2"/>
</dbReference>
<dbReference type="STRING" id="400727.A0A2T7NM15"/>
<protein>
    <submittedName>
        <fullName evidence="2">Uncharacterized protein</fullName>
    </submittedName>
</protein>
<dbReference type="SUPFAM" id="SSF48452">
    <property type="entry name" value="TPR-like"/>
    <property type="match status" value="1"/>
</dbReference>
<proteinExistence type="predicted"/>
<gene>
    <name evidence="2" type="ORF">C0Q70_18015</name>
</gene>